<comment type="caution">
    <text evidence="2">The sequence shown here is derived from an EMBL/GenBank/DDBJ whole genome shotgun (WGS) entry which is preliminary data.</text>
</comment>
<proteinExistence type="predicted"/>
<reference evidence="2" key="1">
    <citation type="journal article" date="2023" name="Mol. Phylogenet. Evol.">
        <title>Genome-scale phylogeny and comparative genomics of the fungal order Sordariales.</title>
        <authorList>
            <person name="Hensen N."/>
            <person name="Bonometti L."/>
            <person name="Westerberg I."/>
            <person name="Brannstrom I.O."/>
            <person name="Guillou S."/>
            <person name="Cros-Aarteil S."/>
            <person name="Calhoun S."/>
            <person name="Haridas S."/>
            <person name="Kuo A."/>
            <person name="Mondo S."/>
            <person name="Pangilinan J."/>
            <person name="Riley R."/>
            <person name="LaButti K."/>
            <person name="Andreopoulos B."/>
            <person name="Lipzen A."/>
            <person name="Chen C."/>
            <person name="Yan M."/>
            <person name="Daum C."/>
            <person name="Ng V."/>
            <person name="Clum A."/>
            <person name="Steindorff A."/>
            <person name="Ohm R.A."/>
            <person name="Martin F."/>
            <person name="Silar P."/>
            <person name="Natvig D.O."/>
            <person name="Lalanne C."/>
            <person name="Gautier V."/>
            <person name="Ament-Velasquez S.L."/>
            <person name="Kruys A."/>
            <person name="Hutchinson M.I."/>
            <person name="Powell A.J."/>
            <person name="Barry K."/>
            <person name="Miller A.N."/>
            <person name="Grigoriev I.V."/>
            <person name="Debuchy R."/>
            <person name="Gladieux P."/>
            <person name="Hiltunen Thoren M."/>
            <person name="Johannesson H."/>
        </authorList>
    </citation>
    <scope>NUCLEOTIDE SEQUENCE</scope>
    <source>
        <strain evidence="2">CBS 955.72</strain>
    </source>
</reference>
<keyword evidence="3" id="KW-1185">Reference proteome</keyword>
<dbReference type="EMBL" id="JAUIQD010000006">
    <property type="protein sequence ID" value="KAK3347089.1"/>
    <property type="molecule type" value="Genomic_DNA"/>
</dbReference>
<evidence type="ECO:0000313" key="2">
    <source>
        <dbReference type="EMBL" id="KAK3347089.1"/>
    </source>
</evidence>
<name>A0AAJ0MBN5_9PEZI</name>
<sequence length="209" mass="22893">MPTTTQDDTDTALDRALSALSAFTDVLVAPGNNSDNSPSPDGEIPPSQSLADSAQPHHENFHVEFAWPDRTRLPSTIGPRALDCMVPILLTGNSQPDATTFLRALADSLHRQYERTGDVSDLERAISTTMDAIQATNDSHPTWPALETAYRARYRLWSERTGKMPDTEVQSMRFADKGTSWLPPELTPSMGLFVPVMVWTGDLPVVEGG</sequence>
<dbReference type="Proteomes" id="UP001275084">
    <property type="component" value="Unassembled WGS sequence"/>
</dbReference>
<accession>A0AAJ0MBN5</accession>
<organism evidence="2 3">
    <name type="scientific">Lasiosphaeria hispida</name>
    <dbReference type="NCBI Taxonomy" id="260671"/>
    <lineage>
        <taxon>Eukaryota</taxon>
        <taxon>Fungi</taxon>
        <taxon>Dikarya</taxon>
        <taxon>Ascomycota</taxon>
        <taxon>Pezizomycotina</taxon>
        <taxon>Sordariomycetes</taxon>
        <taxon>Sordariomycetidae</taxon>
        <taxon>Sordariales</taxon>
        <taxon>Lasiosphaeriaceae</taxon>
        <taxon>Lasiosphaeria</taxon>
    </lineage>
</organism>
<dbReference type="AlphaFoldDB" id="A0AAJ0MBN5"/>
<protein>
    <submittedName>
        <fullName evidence="2">Uncharacterized protein</fullName>
    </submittedName>
</protein>
<gene>
    <name evidence="2" type="ORF">B0T25DRAFT_521355</name>
</gene>
<evidence type="ECO:0000313" key="3">
    <source>
        <dbReference type="Proteomes" id="UP001275084"/>
    </source>
</evidence>
<feature type="region of interest" description="Disordered" evidence="1">
    <location>
        <begin position="28"/>
        <end position="55"/>
    </location>
</feature>
<evidence type="ECO:0000256" key="1">
    <source>
        <dbReference type="SAM" id="MobiDB-lite"/>
    </source>
</evidence>
<reference evidence="2" key="2">
    <citation type="submission" date="2023-06" db="EMBL/GenBank/DDBJ databases">
        <authorList>
            <consortium name="Lawrence Berkeley National Laboratory"/>
            <person name="Haridas S."/>
            <person name="Hensen N."/>
            <person name="Bonometti L."/>
            <person name="Westerberg I."/>
            <person name="Brannstrom I.O."/>
            <person name="Guillou S."/>
            <person name="Cros-Aarteil S."/>
            <person name="Calhoun S."/>
            <person name="Kuo A."/>
            <person name="Mondo S."/>
            <person name="Pangilinan J."/>
            <person name="Riley R."/>
            <person name="Labutti K."/>
            <person name="Andreopoulos B."/>
            <person name="Lipzen A."/>
            <person name="Chen C."/>
            <person name="Yanf M."/>
            <person name="Daum C."/>
            <person name="Ng V."/>
            <person name="Clum A."/>
            <person name="Steindorff A."/>
            <person name="Ohm R."/>
            <person name="Martin F."/>
            <person name="Silar P."/>
            <person name="Natvig D."/>
            <person name="Lalanne C."/>
            <person name="Gautier V."/>
            <person name="Ament-Velasquez S.L."/>
            <person name="Kruys A."/>
            <person name="Hutchinson M.I."/>
            <person name="Powell A.J."/>
            <person name="Barry K."/>
            <person name="Miller A.N."/>
            <person name="Grigoriev I.V."/>
            <person name="Debuchy R."/>
            <person name="Gladieux P."/>
            <person name="Thoren M.H."/>
            <person name="Johannesson H."/>
        </authorList>
    </citation>
    <scope>NUCLEOTIDE SEQUENCE</scope>
    <source>
        <strain evidence="2">CBS 955.72</strain>
    </source>
</reference>